<dbReference type="STRING" id="1385519.N801_00235"/>
<feature type="transmembrane region" description="Helical" evidence="2">
    <location>
        <begin position="79"/>
        <end position="99"/>
    </location>
</feature>
<dbReference type="Proteomes" id="UP000030013">
    <property type="component" value="Unassembled WGS sequence"/>
</dbReference>
<keyword evidence="2" id="KW-0812">Transmembrane</keyword>
<dbReference type="EMBL" id="AVPL01000093">
    <property type="protein sequence ID" value="KGN38363.1"/>
    <property type="molecule type" value="Genomic_DNA"/>
</dbReference>
<dbReference type="AlphaFoldDB" id="A0A0A0JMJ9"/>
<evidence type="ECO:0000256" key="2">
    <source>
        <dbReference type="SAM" id="Phobius"/>
    </source>
</evidence>
<dbReference type="eggNOG" id="COG1277">
    <property type="taxonomic scope" value="Bacteria"/>
</dbReference>
<accession>A0A0A0JMJ9</accession>
<feature type="region of interest" description="Disordered" evidence="1">
    <location>
        <begin position="1"/>
        <end position="22"/>
    </location>
</feature>
<keyword evidence="2" id="KW-1133">Transmembrane helix</keyword>
<evidence type="ECO:0000313" key="3">
    <source>
        <dbReference type="EMBL" id="KGN38363.1"/>
    </source>
</evidence>
<evidence type="ECO:0000313" key="4">
    <source>
        <dbReference type="Proteomes" id="UP000030013"/>
    </source>
</evidence>
<sequence length="272" mass="29074">MSTIAPPHQTFPTTPPRLRHGSPARIPLSRITRVELRKSLDTRAGFWLLASIGIASVLATGAVIAFAPTDQFTYSTFTLAIGFPMSVILPMVAILSVTAEWSQRSGLTTFTLVPHRTRILLGKAVATVTIAVVSMLVAFPVGAVGNVIGSAIHGVPTVWDLGVVDVLYMVAGNTLLLMVGFMLGVLLRSSTAALVAYLLYAFVAPTLLTFLAINQAWFADLQPWVDPNVSQDALFRGGLSGEQWAQLAVTTLVWLVVPLAVGVRALVRSEVK</sequence>
<feature type="transmembrane region" description="Helical" evidence="2">
    <location>
        <begin position="194"/>
        <end position="218"/>
    </location>
</feature>
<proteinExistence type="predicted"/>
<dbReference type="RefSeq" id="WP_035940697.1">
    <property type="nucleotide sequence ID" value="NZ_AVPL01000093.1"/>
</dbReference>
<evidence type="ECO:0000256" key="1">
    <source>
        <dbReference type="SAM" id="MobiDB-lite"/>
    </source>
</evidence>
<keyword evidence="4" id="KW-1185">Reference proteome</keyword>
<gene>
    <name evidence="3" type="ORF">N801_00235</name>
</gene>
<feature type="transmembrane region" description="Helical" evidence="2">
    <location>
        <begin position="166"/>
        <end position="187"/>
    </location>
</feature>
<reference evidence="3 4" key="1">
    <citation type="submission" date="2013-08" db="EMBL/GenBank/DDBJ databases">
        <title>The genome sequence of Knoellia aerolata.</title>
        <authorList>
            <person name="Zhu W."/>
            <person name="Wang G."/>
        </authorList>
    </citation>
    <scope>NUCLEOTIDE SEQUENCE [LARGE SCALE GENOMIC DNA]</scope>
    <source>
        <strain evidence="3 4">DSM 18566</strain>
    </source>
</reference>
<keyword evidence="2" id="KW-0472">Membrane</keyword>
<feature type="transmembrane region" description="Helical" evidence="2">
    <location>
        <begin position="46"/>
        <end position="67"/>
    </location>
</feature>
<organism evidence="3 4">
    <name type="scientific">Knoellia aerolata DSM 18566</name>
    <dbReference type="NCBI Taxonomy" id="1385519"/>
    <lineage>
        <taxon>Bacteria</taxon>
        <taxon>Bacillati</taxon>
        <taxon>Actinomycetota</taxon>
        <taxon>Actinomycetes</taxon>
        <taxon>Micrococcales</taxon>
        <taxon>Intrasporangiaceae</taxon>
        <taxon>Knoellia</taxon>
    </lineage>
</organism>
<protein>
    <submittedName>
        <fullName evidence="3">ABC transporter permease</fullName>
    </submittedName>
</protein>
<name>A0A0A0JMJ9_9MICO</name>
<feature type="transmembrane region" description="Helical" evidence="2">
    <location>
        <begin position="244"/>
        <end position="267"/>
    </location>
</feature>
<dbReference type="OrthoDB" id="3822725at2"/>
<comment type="caution">
    <text evidence="3">The sequence shown here is derived from an EMBL/GenBank/DDBJ whole genome shotgun (WGS) entry which is preliminary data.</text>
</comment>
<feature type="transmembrane region" description="Helical" evidence="2">
    <location>
        <begin position="120"/>
        <end position="146"/>
    </location>
</feature>